<keyword evidence="3" id="KW-0255">Endonuclease</keyword>
<evidence type="ECO:0000259" key="1">
    <source>
        <dbReference type="Pfam" id="PF04471"/>
    </source>
</evidence>
<dbReference type="InterPro" id="IPR011856">
    <property type="entry name" value="tRNA_endonuc-like_dom_sf"/>
</dbReference>
<protein>
    <submittedName>
        <fullName evidence="3">Restriction endonuclease</fullName>
    </submittedName>
</protein>
<dbReference type="RefSeq" id="WP_200043722.1">
    <property type="nucleotide sequence ID" value="NZ_JADWNO010000006.1"/>
</dbReference>
<dbReference type="Gene3D" id="3.40.50.300">
    <property type="entry name" value="P-loop containing nucleotide triphosphate hydrolases"/>
    <property type="match status" value="1"/>
</dbReference>
<accession>A0ABS1AJ96</accession>
<evidence type="ECO:0000259" key="2">
    <source>
        <dbReference type="Pfam" id="PF20720"/>
    </source>
</evidence>
<proteinExistence type="predicted"/>
<dbReference type="Proteomes" id="UP000808699">
    <property type="component" value="Unassembled WGS sequence"/>
</dbReference>
<keyword evidence="3" id="KW-0378">Hydrolase</keyword>
<dbReference type="Pfam" id="PF20720">
    <property type="entry name" value="nSTAND3"/>
    <property type="match status" value="1"/>
</dbReference>
<dbReference type="EMBL" id="JADWNO010000006">
    <property type="protein sequence ID" value="MBJ8437992.1"/>
    <property type="molecule type" value="Genomic_DNA"/>
</dbReference>
<feature type="domain" description="Novel STAND NTPase 3" evidence="2">
    <location>
        <begin position="174"/>
        <end position="330"/>
    </location>
</feature>
<dbReference type="SUPFAM" id="SSF52540">
    <property type="entry name" value="P-loop containing nucleoside triphosphate hydrolases"/>
    <property type="match status" value="1"/>
</dbReference>
<evidence type="ECO:0000313" key="3">
    <source>
        <dbReference type="EMBL" id="MBJ8437992.1"/>
    </source>
</evidence>
<dbReference type="Gene3D" id="3.40.1350.10">
    <property type="match status" value="1"/>
</dbReference>
<keyword evidence="4" id="KW-1185">Reference proteome</keyword>
<gene>
    <name evidence="3" type="ORF">I6M64_11775</name>
</gene>
<name>A0ABS1AJ96_9GAMM</name>
<dbReference type="InterPro" id="IPR027417">
    <property type="entry name" value="P-loop_NTPase"/>
</dbReference>
<sequence length="748" mass="87677">MSDYDFSTLNDKDFEELVVDLLSAEFGNRVERFKVGKDGGVDGRFFIGKKEQIIQCKHWLKSGLPALITSLSKTELPKVEKLAPSKYFLATSLSLSRNNKAQIKEIFKDFMDDESSIFGKEDLNDLLKKHSQIEKNHYKLWISSTAVLETIMNSDVLGRSTYKLEEINDGSHKYVITQNHEDAIYKLEEIGSVIISGLPGIGKTTLADQICKYYLAQDFEFYYVEDSISSIEKVYKKDIKQIFYFDDFLGSNYLEVISNNEDSKIASFFRRVEKDKSKRFILTSRTNILNQGKRLSTAFQVQHIDKNEYEIIVRNLKDLDKAKILYNHIFFSELPNNFIDELYFEERYRDIIKHESFNPRLISFITDYQRLVNIEPGKYWSYIESVLEDPSLIWGNVFERQIDEISKDIVCIVVLNKGRVVEGELEKYYYNLCSIKNVCQIKPFNFIMKGLMGSLVNRHISGKEVYFDLFNPSIVDFVIKNFFRNKHYILTLLYASGNFNSIENVVELYKNGLILKNDFICIFNEYLDKKIKTEKDNLFLVKLFELGANLNLIDKRNIDGAALYFGDFTHYDKRYYCNEFFSVILFYINYQGADFFKNFLNFLERDVLEVLDEFDFESLSTLTKVVTMLKMEKDHKFYQCLKKVIVEYLSQEITSMIIEDNIIGSIYLEEDFEEDSVVSYIEDQLASFFTLEFGQSDIDEIYYSFDLDDALQANMNSEYEPDSDERISARYNENYDNLDPIGDLFDRS</sequence>
<dbReference type="InterPro" id="IPR049050">
    <property type="entry name" value="nSTAND3"/>
</dbReference>
<comment type="caution">
    <text evidence="3">The sequence shown here is derived from an EMBL/GenBank/DDBJ whole genome shotgun (WGS) entry which is preliminary data.</text>
</comment>
<organism evidence="3 4">
    <name type="scientific">Acinetobacter lactucae</name>
    <dbReference type="NCBI Taxonomy" id="1785128"/>
    <lineage>
        <taxon>Bacteria</taxon>
        <taxon>Pseudomonadati</taxon>
        <taxon>Pseudomonadota</taxon>
        <taxon>Gammaproteobacteria</taxon>
        <taxon>Moraxellales</taxon>
        <taxon>Moraxellaceae</taxon>
        <taxon>Acinetobacter</taxon>
        <taxon>Acinetobacter calcoaceticus/baumannii complex</taxon>
    </lineage>
</organism>
<dbReference type="InterPro" id="IPR007560">
    <property type="entry name" value="Restrct_endonuc_IV_Mrr"/>
</dbReference>
<feature type="domain" description="Restriction endonuclease type IV Mrr" evidence="1">
    <location>
        <begin position="8"/>
        <end position="61"/>
    </location>
</feature>
<evidence type="ECO:0000313" key="4">
    <source>
        <dbReference type="Proteomes" id="UP000808699"/>
    </source>
</evidence>
<keyword evidence="3" id="KW-0540">Nuclease</keyword>
<dbReference type="GO" id="GO:0004519">
    <property type="term" value="F:endonuclease activity"/>
    <property type="evidence" value="ECO:0007669"/>
    <property type="project" value="UniProtKB-KW"/>
</dbReference>
<reference evidence="3 4" key="1">
    <citation type="submission" date="2020-11" db="EMBL/GenBank/DDBJ databases">
        <title>Enhanced detection system for hospital associated transmission using whole genome sequencing surveillance.</title>
        <authorList>
            <person name="Harrison L.H."/>
            <person name="Van Tyne D."/>
            <person name="Marsh J.W."/>
            <person name="Griffith M.P."/>
            <person name="Snyder D.J."/>
            <person name="Cooper V.S."/>
            <person name="Mustapha M."/>
        </authorList>
    </citation>
    <scope>NUCLEOTIDE SEQUENCE [LARGE SCALE GENOMIC DNA]</scope>
    <source>
        <strain evidence="3 4">ACIN00241</strain>
    </source>
</reference>
<dbReference type="Pfam" id="PF04471">
    <property type="entry name" value="Mrr_cat"/>
    <property type="match status" value="1"/>
</dbReference>